<gene>
    <name evidence="1" type="ORF">PY06487</name>
</gene>
<dbReference type="PaxDb" id="73239-Q7RAL3"/>
<protein>
    <submittedName>
        <fullName evidence="1">Uncharacterized protein</fullName>
    </submittedName>
</protein>
<accession>Q7RAL3</accession>
<evidence type="ECO:0000313" key="1">
    <source>
        <dbReference type="EMBL" id="EAA18712.1"/>
    </source>
</evidence>
<comment type="caution">
    <text evidence="1">The sequence shown here is derived from an EMBL/GenBank/DDBJ whole genome shotgun (WGS) entry which is preliminary data.</text>
</comment>
<evidence type="ECO:0000313" key="2">
    <source>
        <dbReference type="Proteomes" id="UP000008553"/>
    </source>
</evidence>
<feature type="non-terminal residue" evidence="1">
    <location>
        <position position="1"/>
    </location>
</feature>
<name>Q7RAL3_PLAYO</name>
<dbReference type="AlphaFoldDB" id="Q7RAL3"/>
<dbReference type="EMBL" id="AABL01002198">
    <property type="protein sequence ID" value="EAA18712.1"/>
    <property type="molecule type" value="Genomic_DNA"/>
</dbReference>
<proteinExistence type="predicted"/>
<keyword evidence="2" id="KW-1185">Reference proteome</keyword>
<dbReference type="Proteomes" id="UP000008553">
    <property type="component" value="Unassembled WGS sequence"/>
</dbReference>
<dbReference type="InParanoid" id="Q7RAL3"/>
<organism evidence="1 2">
    <name type="scientific">Plasmodium yoelii yoelii</name>
    <dbReference type="NCBI Taxonomy" id="73239"/>
    <lineage>
        <taxon>Eukaryota</taxon>
        <taxon>Sar</taxon>
        <taxon>Alveolata</taxon>
        <taxon>Apicomplexa</taxon>
        <taxon>Aconoidasida</taxon>
        <taxon>Haemosporida</taxon>
        <taxon>Plasmodiidae</taxon>
        <taxon>Plasmodium</taxon>
        <taxon>Plasmodium (Vinckeia)</taxon>
    </lineage>
</organism>
<reference evidence="1 2" key="1">
    <citation type="journal article" date="2002" name="Nature">
        <title>Genome sequence and comparative analysis of the model rodent malaria parasite Plasmodium yoelii yoelii.</title>
        <authorList>
            <person name="Carlton J.M."/>
            <person name="Angiuoli S.V."/>
            <person name="Suh B.B."/>
            <person name="Kooij T.W."/>
            <person name="Pertea M."/>
            <person name="Silva J.C."/>
            <person name="Ermolaeva M.D."/>
            <person name="Allen J.E."/>
            <person name="Selengut J.D."/>
            <person name="Koo H.L."/>
            <person name="Peterson J.D."/>
            <person name="Pop M."/>
            <person name="Kosack D.S."/>
            <person name="Shumway M.F."/>
            <person name="Bidwell S.L."/>
            <person name="Shallom S.J."/>
            <person name="van Aken S.E."/>
            <person name="Riedmuller S.B."/>
            <person name="Feldblyum T.V."/>
            <person name="Cho J.K."/>
            <person name="Quackenbush J."/>
            <person name="Sedegah M."/>
            <person name="Shoaibi A."/>
            <person name="Cummings L.M."/>
            <person name="Florens L."/>
            <person name="Yates J.R."/>
            <person name="Raine J.D."/>
            <person name="Sinden R.E."/>
            <person name="Harris M.A."/>
            <person name="Cunningham D.A."/>
            <person name="Preiser P.R."/>
            <person name="Bergman L.W."/>
            <person name="Vaidya A.B."/>
            <person name="van Lin L.H."/>
            <person name="Janse C.J."/>
            <person name="Waters A.P."/>
            <person name="Smith H.O."/>
            <person name="White O.R."/>
            <person name="Salzberg S.L."/>
            <person name="Venter J.C."/>
            <person name="Fraser C.M."/>
            <person name="Hoffman S.L."/>
            <person name="Gardner M.J."/>
            <person name="Carucci D.J."/>
        </authorList>
    </citation>
    <scope>NUCLEOTIDE SEQUENCE [LARGE SCALE GENOMIC DNA]</scope>
    <source>
        <strain evidence="1 2">17XNL</strain>
    </source>
</reference>
<sequence length="26" mass="3119">NCLFLFYNYVLFNNTFSQRGVTTVEK</sequence>